<keyword evidence="4" id="KW-1185">Reference proteome</keyword>
<dbReference type="InterPro" id="IPR029063">
    <property type="entry name" value="SAM-dependent_MTases_sf"/>
</dbReference>
<keyword evidence="1" id="KW-0489">Methyltransferase</keyword>
<reference evidence="3 4" key="1">
    <citation type="journal article" date="2018" name="MBio">
        <title>Comparative Genomics Reveals the Core Gene Toolbox for the Fungus-Insect Symbiosis.</title>
        <authorList>
            <person name="Wang Y."/>
            <person name="Stata M."/>
            <person name="Wang W."/>
            <person name="Stajich J.E."/>
            <person name="White M.M."/>
            <person name="Moncalvo J.M."/>
        </authorList>
    </citation>
    <scope>NUCLEOTIDE SEQUENCE [LARGE SCALE GENOMIC DNA]</scope>
    <source>
        <strain evidence="3 4">AUS-77-4</strain>
    </source>
</reference>
<evidence type="ECO:0008006" key="5">
    <source>
        <dbReference type="Google" id="ProtNLM"/>
    </source>
</evidence>
<dbReference type="GO" id="GO:0005739">
    <property type="term" value="C:mitochondrion"/>
    <property type="evidence" value="ECO:0007669"/>
    <property type="project" value="TreeGrafter"/>
</dbReference>
<evidence type="ECO:0000256" key="2">
    <source>
        <dbReference type="ARBA" id="ARBA00022679"/>
    </source>
</evidence>
<keyword evidence="2" id="KW-0808">Transferase</keyword>
<dbReference type="AlphaFoldDB" id="A0A2T9Z488"/>
<evidence type="ECO:0000256" key="1">
    <source>
        <dbReference type="ARBA" id="ARBA00022603"/>
    </source>
</evidence>
<organism evidence="3 4">
    <name type="scientific">Furculomyces boomerangus</name>
    <dbReference type="NCBI Taxonomy" id="61424"/>
    <lineage>
        <taxon>Eukaryota</taxon>
        <taxon>Fungi</taxon>
        <taxon>Fungi incertae sedis</taxon>
        <taxon>Zoopagomycota</taxon>
        <taxon>Kickxellomycotina</taxon>
        <taxon>Harpellomycetes</taxon>
        <taxon>Harpellales</taxon>
        <taxon>Harpellaceae</taxon>
        <taxon>Furculomyces</taxon>
    </lineage>
</organism>
<dbReference type="Gene3D" id="3.40.50.150">
    <property type="entry name" value="Vaccinia Virus protein VP39"/>
    <property type="match status" value="1"/>
</dbReference>
<dbReference type="GO" id="GO:0032259">
    <property type="term" value="P:methylation"/>
    <property type="evidence" value="ECO:0007669"/>
    <property type="project" value="UniProtKB-KW"/>
</dbReference>
<dbReference type="CDD" id="cd02440">
    <property type="entry name" value="AdoMet_MTases"/>
    <property type="match status" value="1"/>
</dbReference>
<accession>A0A2T9Z488</accession>
<evidence type="ECO:0000313" key="4">
    <source>
        <dbReference type="Proteomes" id="UP000245699"/>
    </source>
</evidence>
<dbReference type="SUPFAM" id="SSF53335">
    <property type="entry name" value="S-adenosyl-L-methionine-dependent methyltransferases"/>
    <property type="match status" value="1"/>
</dbReference>
<name>A0A2T9Z488_9FUNG</name>
<dbReference type="Pfam" id="PF13489">
    <property type="entry name" value="Methyltransf_23"/>
    <property type="match status" value="1"/>
</dbReference>
<dbReference type="GO" id="GO:0008168">
    <property type="term" value="F:methyltransferase activity"/>
    <property type="evidence" value="ECO:0007669"/>
    <property type="project" value="UniProtKB-KW"/>
</dbReference>
<dbReference type="PANTHER" id="PTHR13090">
    <property type="entry name" value="ARGININE-HYDROXYLASE NDUFAF5, MITOCHONDRIAL"/>
    <property type="match status" value="1"/>
</dbReference>
<sequence length="372" mass="41666">MSTTLYAANLKRSFATNSPILKRLYSLNQNSNLLANPHFISTILPPKHKLFQNLYKNVYSHKNSFSTTKSIKEKDSVHAPYEVFNRSHKLMQRDRAAENVEASRQVDYLKDEIASRIADRILDIKRNFSTIVEIGAGCGHFAKNIDEFITDKLIMCEYSEKMLNRDKETTYKVQVERRVMDEEIISLKENSCEAIISNLSLHWVNDLPGTMIQIQKALVPDGVLIASLFGGDTLFELRAALQLAEQERLGGISPHVSPMVDSRDMGGLLSRAGLAIPTVDVDTVVVNYPSMFHLMADLNAMGEGNAIITRSKTIKRDVLYAADAIYRELYGNKDGSIPATFQIVYIIGWKPDPSQPKPLSPGQGKVSMKTVL</sequence>
<dbReference type="OrthoDB" id="16816at2759"/>
<dbReference type="InterPro" id="IPR050602">
    <property type="entry name" value="Malonyl-ACP_OMT"/>
</dbReference>
<dbReference type="STRING" id="61424.A0A2T9Z488"/>
<evidence type="ECO:0000313" key="3">
    <source>
        <dbReference type="EMBL" id="PVU99413.1"/>
    </source>
</evidence>
<dbReference type="EMBL" id="MBFT01000037">
    <property type="protein sequence ID" value="PVU99413.1"/>
    <property type="molecule type" value="Genomic_DNA"/>
</dbReference>
<comment type="caution">
    <text evidence="3">The sequence shown here is derived from an EMBL/GenBank/DDBJ whole genome shotgun (WGS) entry which is preliminary data.</text>
</comment>
<dbReference type="Proteomes" id="UP000245699">
    <property type="component" value="Unassembled WGS sequence"/>
</dbReference>
<proteinExistence type="predicted"/>
<protein>
    <recommendedName>
        <fullName evidence="5">Methyltransferase type 11 domain-containing protein</fullName>
    </recommendedName>
</protein>
<dbReference type="PANTHER" id="PTHR13090:SF1">
    <property type="entry name" value="ARGININE-HYDROXYLASE NDUFAF5, MITOCHONDRIAL"/>
    <property type="match status" value="1"/>
</dbReference>
<dbReference type="GO" id="GO:0032981">
    <property type="term" value="P:mitochondrial respiratory chain complex I assembly"/>
    <property type="evidence" value="ECO:0007669"/>
    <property type="project" value="TreeGrafter"/>
</dbReference>
<gene>
    <name evidence="3" type="ORF">BB559_000723</name>
</gene>